<dbReference type="InterPro" id="IPR036047">
    <property type="entry name" value="F-box-like_dom_sf"/>
</dbReference>
<organism evidence="3">
    <name type="scientific">Panicum hallii</name>
    <dbReference type="NCBI Taxonomy" id="206008"/>
    <lineage>
        <taxon>Eukaryota</taxon>
        <taxon>Viridiplantae</taxon>
        <taxon>Streptophyta</taxon>
        <taxon>Embryophyta</taxon>
        <taxon>Tracheophyta</taxon>
        <taxon>Spermatophyta</taxon>
        <taxon>Magnoliopsida</taxon>
        <taxon>Liliopsida</taxon>
        <taxon>Poales</taxon>
        <taxon>Poaceae</taxon>
        <taxon>PACMAD clade</taxon>
        <taxon>Panicoideae</taxon>
        <taxon>Panicodae</taxon>
        <taxon>Paniceae</taxon>
        <taxon>Panicinae</taxon>
        <taxon>Panicum</taxon>
        <taxon>Panicum sect. Panicum</taxon>
    </lineage>
</organism>
<dbReference type="SUPFAM" id="SSF81383">
    <property type="entry name" value="F-box domain"/>
    <property type="match status" value="1"/>
</dbReference>
<dbReference type="InterPro" id="IPR001810">
    <property type="entry name" value="F-box_dom"/>
</dbReference>
<feature type="region of interest" description="Disordered" evidence="1">
    <location>
        <begin position="1"/>
        <end position="31"/>
    </location>
</feature>
<dbReference type="Gramene" id="PAN33992">
    <property type="protein sequence ID" value="PAN33992"/>
    <property type="gene ID" value="PAHAL_6G062400"/>
</dbReference>
<feature type="domain" description="F-box" evidence="2">
    <location>
        <begin position="35"/>
        <end position="81"/>
    </location>
</feature>
<accession>A0A2S3I0U6</accession>
<name>A0A2S3I0U6_9POAL</name>
<feature type="compositionally biased region" description="Pro residues" evidence="1">
    <location>
        <begin position="14"/>
        <end position="25"/>
    </location>
</feature>
<dbReference type="Pfam" id="PF12937">
    <property type="entry name" value="F-box-like"/>
    <property type="match status" value="1"/>
</dbReference>
<dbReference type="Gene3D" id="3.80.10.10">
    <property type="entry name" value="Ribonuclease Inhibitor"/>
    <property type="match status" value="2"/>
</dbReference>
<dbReference type="EMBL" id="CM008051">
    <property type="protein sequence ID" value="PAN33992.1"/>
    <property type="molecule type" value="Genomic_DNA"/>
</dbReference>
<reference evidence="3" key="1">
    <citation type="submission" date="2018-04" db="EMBL/GenBank/DDBJ databases">
        <title>WGS assembly of Panicum hallii.</title>
        <authorList>
            <person name="Lovell J."/>
            <person name="Jenkins J."/>
            <person name="Lowry D."/>
            <person name="Mamidi S."/>
            <person name="Sreedasyam A."/>
            <person name="Weng X."/>
            <person name="Barry K."/>
            <person name="Bonette J."/>
            <person name="Campitelli B."/>
            <person name="Daum C."/>
            <person name="Gordon S."/>
            <person name="Gould B."/>
            <person name="Lipzen A."/>
            <person name="Macqueen A."/>
            <person name="Palacio-Mejia J."/>
            <person name="Plott C."/>
            <person name="Shakirov E."/>
            <person name="Shu S."/>
            <person name="Yoshinaga Y."/>
            <person name="Zane M."/>
            <person name="Rokhsar D."/>
            <person name="Grimwood J."/>
            <person name="Schmutz J."/>
            <person name="Juenger T."/>
        </authorList>
    </citation>
    <scope>NUCLEOTIDE SEQUENCE [LARGE SCALE GENOMIC DNA]</scope>
    <source>
        <strain evidence="3">FIL2</strain>
    </source>
</reference>
<proteinExistence type="predicted"/>
<gene>
    <name evidence="3" type="ORF">PAHAL_6G062400</name>
</gene>
<dbReference type="Proteomes" id="UP000243499">
    <property type="component" value="Chromosome 6"/>
</dbReference>
<dbReference type="PANTHER" id="PTHR38926">
    <property type="entry name" value="F-BOX DOMAIN CONTAINING PROTEIN, EXPRESSED"/>
    <property type="match status" value="1"/>
</dbReference>
<dbReference type="Gene3D" id="1.20.1280.50">
    <property type="match status" value="1"/>
</dbReference>
<evidence type="ECO:0000313" key="3">
    <source>
        <dbReference type="EMBL" id="PAN33992.1"/>
    </source>
</evidence>
<evidence type="ECO:0000259" key="2">
    <source>
        <dbReference type="Pfam" id="PF12937"/>
    </source>
</evidence>
<evidence type="ECO:0000256" key="1">
    <source>
        <dbReference type="SAM" id="MobiDB-lite"/>
    </source>
</evidence>
<protein>
    <recommendedName>
        <fullName evidence="2">F-box domain-containing protein</fullName>
    </recommendedName>
</protein>
<dbReference type="SUPFAM" id="SSF52047">
    <property type="entry name" value="RNI-like"/>
    <property type="match status" value="1"/>
</dbReference>
<dbReference type="PANTHER" id="PTHR38926:SF74">
    <property type="entry name" value="OS08G0193600 PROTEIN"/>
    <property type="match status" value="1"/>
</dbReference>
<sequence>MPSTTGLHRRGARPPAPPSPSPPTSSPSAQTTRDWAALPLDVLLDVFLRLGSRGVMRGAELACTPWRDVAVGEPALWHRVDMATVRLWSPGWRAMVRAAVDRGAGQCVAFAGPADDVSLLYLVDRAPCLKSLHLLDVSASSEVLNKAIKELPFLEDLEISLSYFSTLKFESVCQACPRLKTLTLRLHMPFGYGSDKLAAVPMMWELRTLQLLDCELTTDGLKSILDSCPLLESLHITGSLIGSEMDEEVRGKCARVRNLTLPDYDPPGEAYDHDDYSDWYWYGM</sequence>
<dbReference type="AlphaFoldDB" id="A0A2S3I0U6"/>
<dbReference type="InterPro" id="IPR032675">
    <property type="entry name" value="LRR_dom_sf"/>
</dbReference>